<organism evidence="2">
    <name type="scientific">Gaeumannomyces tritici (strain R3-111a-1)</name>
    <name type="common">Wheat and barley take-all root rot fungus</name>
    <name type="synonym">Gaeumannomyces graminis var. tritici</name>
    <dbReference type="NCBI Taxonomy" id="644352"/>
    <lineage>
        <taxon>Eukaryota</taxon>
        <taxon>Fungi</taxon>
        <taxon>Dikarya</taxon>
        <taxon>Ascomycota</taxon>
        <taxon>Pezizomycotina</taxon>
        <taxon>Sordariomycetes</taxon>
        <taxon>Sordariomycetidae</taxon>
        <taxon>Magnaporthales</taxon>
        <taxon>Magnaporthaceae</taxon>
        <taxon>Gaeumannomyces</taxon>
    </lineage>
</organism>
<feature type="transmembrane region" description="Helical" evidence="1">
    <location>
        <begin position="35"/>
        <end position="58"/>
    </location>
</feature>
<dbReference type="VEuPathDB" id="FungiDB:GGTG_11859"/>
<feature type="non-terminal residue" evidence="2">
    <location>
        <position position="1"/>
    </location>
</feature>
<keyword evidence="4" id="KW-1185">Reference proteome</keyword>
<reference evidence="4" key="1">
    <citation type="submission" date="2010-07" db="EMBL/GenBank/DDBJ databases">
        <title>The genome sequence of Gaeumannomyces graminis var. tritici strain R3-111a-1.</title>
        <authorList>
            <consortium name="The Broad Institute Genome Sequencing Platform"/>
            <person name="Ma L.-J."/>
            <person name="Dead R."/>
            <person name="Young S."/>
            <person name="Zeng Q."/>
            <person name="Koehrsen M."/>
            <person name="Alvarado L."/>
            <person name="Berlin A."/>
            <person name="Chapman S.B."/>
            <person name="Chen Z."/>
            <person name="Freedman E."/>
            <person name="Gellesch M."/>
            <person name="Goldberg J."/>
            <person name="Griggs A."/>
            <person name="Gujja S."/>
            <person name="Heilman E.R."/>
            <person name="Heiman D."/>
            <person name="Hepburn T."/>
            <person name="Howarth C."/>
            <person name="Jen D."/>
            <person name="Larson L."/>
            <person name="Mehta T."/>
            <person name="Neiman D."/>
            <person name="Pearson M."/>
            <person name="Roberts A."/>
            <person name="Saif S."/>
            <person name="Shea T."/>
            <person name="Shenoy N."/>
            <person name="Sisk P."/>
            <person name="Stolte C."/>
            <person name="Sykes S."/>
            <person name="Walk T."/>
            <person name="White J."/>
            <person name="Yandava C."/>
            <person name="Haas B."/>
            <person name="Nusbaum C."/>
            <person name="Birren B."/>
        </authorList>
    </citation>
    <scope>NUCLEOTIDE SEQUENCE [LARGE SCALE GENOMIC DNA]</scope>
    <source>
        <strain evidence="4">R3-111a-1</strain>
    </source>
</reference>
<dbReference type="AlphaFoldDB" id="J8TT52"/>
<keyword evidence="1" id="KW-0472">Membrane</keyword>
<reference evidence="2" key="3">
    <citation type="submission" date="2010-09" db="EMBL/GenBank/DDBJ databases">
        <title>Annotation of Gaeumannomyces graminis var. tritici R3-111a-1.</title>
        <authorList>
            <consortium name="The Broad Institute Genome Sequencing Platform"/>
            <person name="Ma L.-J."/>
            <person name="Dead R."/>
            <person name="Young S.K."/>
            <person name="Zeng Q."/>
            <person name="Gargeya S."/>
            <person name="Fitzgerald M."/>
            <person name="Haas B."/>
            <person name="Abouelleil A."/>
            <person name="Alvarado L."/>
            <person name="Arachchi H.M."/>
            <person name="Berlin A."/>
            <person name="Brown A."/>
            <person name="Chapman S.B."/>
            <person name="Chen Z."/>
            <person name="Dunbar C."/>
            <person name="Freedman E."/>
            <person name="Gearin G."/>
            <person name="Gellesch M."/>
            <person name="Goldberg J."/>
            <person name="Griggs A."/>
            <person name="Gujja S."/>
            <person name="Heiman D."/>
            <person name="Howarth C."/>
            <person name="Larson L."/>
            <person name="Lui A."/>
            <person name="MacDonald P.J.P."/>
            <person name="Mehta T."/>
            <person name="Montmayeur A."/>
            <person name="Murphy C."/>
            <person name="Neiman D."/>
            <person name="Pearson M."/>
            <person name="Priest M."/>
            <person name="Roberts A."/>
            <person name="Saif S."/>
            <person name="Shea T."/>
            <person name="Shenoy N."/>
            <person name="Sisk P."/>
            <person name="Stolte C."/>
            <person name="Sykes S."/>
            <person name="Yandava C."/>
            <person name="Wortman J."/>
            <person name="Nusbaum C."/>
            <person name="Birren B."/>
        </authorList>
    </citation>
    <scope>NUCLEOTIDE SEQUENCE</scope>
    <source>
        <strain evidence="2">R3-111a-1</strain>
    </source>
</reference>
<gene>
    <name evidence="3" type="primary">20352317</name>
    <name evidence="2" type="ORF">GGTG_11859</name>
</gene>
<keyword evidence="1" id="KW-1133">Transmembrane helix</keyword>
<dbReference type="EnsemblFungi" id="EJT70836">
    <property type="protein sequence ID" value="EJT70836"/>
    <property type="gene ID" value="GGTG_11859"/>
</dbReference>
<dbReference type="Proteomes" id="UP000006039">
    <property type="component" value="Unassembled WGS sequence"/>
</dbReference>
<dbReference type="GeneID" id="20352317"/>
<evidence type="ECO:0000313" key="2">
    <source>
        <dbReference type="EMBL" id="EJT70836.1"/>
    </source>
</evidence>
<dbReference type="EMBL" id="GL385401">
    <property type="protein sequence ID" value="EJT70836.1"/>
    <property type="molecule type" value="Genomic_DNA"/>
</dbReference>
<reference evidence="3" key="5">
    <citation type="submission" date="2018-04" db="UniProtKB">
        <authorList>
            <consortium name="EnsemblFungi"/>
        </authorList>
    </citation>
    <scope>IDENTIFICATION</scope>
    <source>
        <strain evidence="3">R3-111a-1</strain>
    </source>
</reference>
<protein>
    <submittedName>
        <fullName evidence="2 3">Uncharacterized protein</fullName>
    </submittedName>
</protein>
<evidence type="ECO:0000313" key="3">
    <source>
        <dbReference type="EnsemblFungi" id="EJT70836"/>
    </source>
</evidence>
<dbReference type="RefSeq" id="XP_009228014.1">
    <property type="nucleotide sequence ID" value="XM_009229750.1"/>
</dbReference>
<sequence>KLIKAIFSFFLLLILLYPFFNLYRCNVKTNEIFKSFIWLIFGYSVCKVICFCNLPDFVNFPPFIKFAKSYNIYYKAFFRYCFKLNKALINIKPANYAVNFVCKNIAYYLFAFNKVPMQYISNNLKAIFLLYALFNVKNNQKANL</sequence>
<evidence type="ECO:0000313" key="4">
    <source>
        <dbReference type="Proteomes" id="UP000006039"/>
    </source>
</evidence>
<name>J8TT52_GAET3</name>
<keyword evidence="1" id="KW-0812">Transmembrane</keyword>
<proteinExistence type="predicted"/>
<feature type="transmembrane region" description="Helical" evidence="1">
    <location>
        <begin position="6"/>
        <end position="23"/>
    </location>
</feature>
<reference evidence="3" key="4">
    <citation type="journal article" date="2015" name="G3 (Bethesda)">
        <title>Genome sequences of three phytopathogenic species of the Magnaporthaceae family of fungi.</title>
        <authorList>
            <person name="Okagaki L.H."/>
            <person name="Nunes C.C."/>
            <person name="Sailsbery J."/>
            <person name="Clay B."/>
            <person name="Brown D."/>
            <person name="John T."/>
            <person name="Oh Y."/>
            <person name="Young N."/>
            <person name="Fitzgerald M."/>
            <person name="Haas B.J."/>
            <person name="Zeng Q."/>
            <person name="Young S."/>
            <person name="Adiconis X."/>
            <person name="Fan L."/>
            <person name="Levin J.Z."/>
            <person name="Mitchell T.K."/>
            <person name="Okubara P.A."/>
            <person name="Farman M.L."/>
            <person name="Kohn L.M."/>
            <person name="Birren B."/>
            <person name="Ma L.-J."/>
            <person name="Dean R.A."/>
        </authorList>
    </citation>
    <scope>NUCLEOTIDE SEQUENCE</scope>
    <source>
        <strain evidence="3">R3-111a-1</strain>
    </source>
</reference>
<reference evidence="2" key="2">
    <citation type="submission" date="2010-07" db="EMBL/GenBank/DDBJ databases">
        <authorList>
            <consortium name="The Broad Institute Genome Sequencing Platform"/>
            <consortium name="Broad Institute Genome Sequencing Center for Infectious Disease"/>
            <person name="Ma L.-J."/>
            <person name="Dead R."/>
            <person name="Young S."/>
            <person name="Zeng Q."/>
            <person name="Koehrsen M."/>
            <person name="Alvarado L."/>
            <person name="Berlin A."/>
            <person name="Chapman S.B."/>
            <person name="Chen Z."/>
            <person name="Freedman E."/>
            <person name="Gellesch M."/>
            <person name="Goldberg J."/>
            <person name="Griggs A."/>
            <person name="Gujja S."/>
            <person name="Heilman E.R."/>
            <person name="Heiman D."/>
            <person name="Hepburn T."/>
            <person name="Howarth C."/>
            <person name="Jen D."/>
            <person name="Larson L."/>
            <person name="Mehta T."/>
            <person name="Neiman D."/>
            <person name="Pearson M."/>
            <person name="Roberts A."/>
            <person name="Saif S."/>
            <person name="Shea T."/>
            <person name="Shenoy N."/>
            <person name="Sisk P."/>
            <person name="Stolte C."/>
            <person name="Sykes S."/>
            <person name="Walk T."/>
            <person name="White J."/>
            <person name="Yandava C."/>
            <person name="Haas B."/>
            <person name="Nusbaum C."/>
            <person name="Birren B."/>
        </authorList>
    </citation>
    <scope>NUCLEOTIDE SEQUENCE</scope>
    <source>
        <strain evidence="2">R3-111a-1</strain>
    </source>
</reference>
<evidence type="ECO:0000256" key="1">
    <source>
        <dbReference type="SAM" id="Phobius"/>
    </source>
</evidence>
<accession>J8TT52</accession>